<evidence type="ECO:0000256" key="10">
    <source>
        <dbReference type="ARBA" id="ARBA00070058"/>
    </source>
</evidence>
<evidence type="ECO:0000313" key="12">
    <source>
        <dbReference type="Ensembl" id="ENSMODP00000022999.2"/>
    </source>
</evidence>
<dbReference type="GO" id="GO:0005634">
    <property type="term" value="C:nucleus"/>
    <property type="evidence" value="ECO:0007669"/>
    <property type="project" value="UniProtKB-SubCell"/>
</dbReference>
<dbReference type="CTD" id="134728"/>
<evidence type="ECO:0000256" key="5">
    <source>
        <dbReference type="ARBA" id="ARBA00022553"/>
    </source>
</evidence>
<evidence type="ECO:0000256" key="4">
    <source>
        <dbReference type="ARBA" id="ARBA00022490"/>
    </source>
</evidence>
<comment type="subcellular location">
    <subcellularLocation>
        <location evidence="2">Cytoplasm</location>
    </subcellularLocation>
    <subcellularLocation>
        <location evidence="1">Nucleus</location>
    </subcellularLocation>
</comment>
<dbReference type="Pfam" id="PF04402">
    <property type="entry name" value="SIMPL"/>
    <property type="match status" value="1"/>
</dbReference>
<dbReference type="FunFam" id="3.30.110.170:FF:000002">
    <property type="entry name" value="Interleukin-1 receptor-associated kinase 1-binding protein 1"/>
    <property type="match status" value="1"/>
</dbReference>
<sequence length="357" mass="39639">MIGDVSAGFSSGPYILFPRLQLPEKQRKRHGKRSPALDSQKRERASHNSLRETVDSRVGLRSSPASLFPYQDTVRRCSHGNLRSAPMPWPQATFNRVFAELAPLTDRIQDGFSGAAGETLPNLNSHLPLCAAPASALSSAPPPAPNPPREVHVRGSAELSCVPDRALVTVKVSSTKNSASEAKNSVSRRLDYITQNLQKPDVQAENITVTKDISRIGNAYHMEAEVSIIFSEFEKMQDICNLFVEKLDSSVIINPPHFYHTPGAIENLRRQVCLCAVGNAWRKAQEVCQLVGQSLGKPLLIKEEEIKEWEGQIDNQQLSDLASSLSMQQKIQTATIYVSSRVFLNFEVKKKEKKKKI</sequence>
<comment type="similarity">
    <text evidence="3">Belongs to the IRAK1BP1 family.</text>
</comment>
<evidence type="ECO:0000256" key="11">
    <source>
        <dbReference type="SAM" id="MobiDB-lite"/>
    </source>
</evidence>
<dbReference type="Gene3D" id="3.30.70.2970">
    <property type="entry name" value="Protein of unknown function (DUF541), domain 2"/>
    <property type="match status" value="1"/>
</dbReference>
<keyword evidence="6" id="KW-0805">Transcription regulation</keyword>
<evidence type="ECO:0000256" key="9">
    <source>
        <dbReference type="ARBA" id="ARBA00054541"/>
    </source>
</evidence>
<dbReference type="Gene3D" id="3.30.110.170">
    <property type="entry name" value="Protein of unknown function (DUF541), domain 1"/>
    <property type="match status" value="1"/>
</dbReference>
<dbReference type="FunCoup" id="F6XBJ9">
    <property type="interactions" value="254"/>
</dbReference>
<dbReference type="InterPro" id="IPR007497">
    <property type="entry name" value="SIMPL/DUF541"/>
</dbReference>
<dbReference type="PANTHER" id="PTHR18842:SF2">
    <property type="entry name" value="INTERLEUKIN-1 RECEPTOR-ASSOCIATED KINASE 1-BINDING PROTEIN 1"/>
    <property type="match status" value="1"/>
</dbReference>
<keyword evidence="5" id="KW-0597">Phosphoprotein</keyword>
<gene>
    <name evidence="12" type="primary">IRAK1BP1</name>
</gene>
<dbReference type="AlphaFoldDB" id="F6XBJ9"/>
<dbReference type="GeneTree" id="ENSGT00390000012588"/>
<feature type="compositionally biased region" description="Basic and acidic residues" evidence="11">
    <location>
        <begin position="39"/>
        <end position="55"/>
    </location>
</feature>
<evidence type="ECO:0000256" key="1">
    <source>
        <dbReference type="ARBA" id="ARBA00004123"/>
    </source>
</evidence>
<proteinExistence type="inferred from homology"/>
<dbReference type="Proteomes" id="UP000002280">
    <property type="component" value="Chromosome 2"/>
</dbReference>
<dbReference type="OrthoDB" id="6365554at2759"/>
<dbReference type="Ensembl" id="ENSMODT00000023408.3">
    <property type="protein sequence ID" value="ENSMODP00000022999.2"/>
    <property type="gene ID" value="ENSMODG00000018444.3"/>
</dbReference>
<evidence type="ECO:0000256" key="2">
    <source>
        <dbReference type="ARBA" id="ARBA00004496"/>
    </source>
</evidence>
<dbReference type="eggNOG" id="ENOG502QVHT">
    <property type="taxonomic scope" value="Eukaryota"/>
</dbReference>
<evidence type="ECO:0000256" key="7">
    <source>
        <dbReference type="ARBA" id="ARBA00023163"/>
    </source>
</evidence>
<organism evidence="12 13">
    <name type="scientific">Monodelphis domestica</name>
    <name type="common">Gray short-tailed opossum</name>
    <dbReference type="NCBI Taxonomy" id="13616"/>
    <lineage>
        <taxon>Eukaryota</taxon>
        <taxon>Metazoa</taxon>
        <taxon>Chordata</taxon>
        <taxon>Craniata</taxon>
        <taxon>Vertebrata</taxon>
        <taxon>Euteleostomi</taxon>
        <taxon>Mammalia</taxon>
        <taxon>Metatheria</taxon>
        <taxon>Didelphimorphia</taxon>
        <taxon>Didelphidae</taxon>
        <taxon>Monodelphis</taxon>
    </lineage>
</organism>
<reference evidence="12 13" key="1">
    <citation type="journal article" date="2007" name="Nature">
        <title>Genome of the marsupial Monodelphis domestica reveals innovation in non-coding sequences.</title>
        <authorList>
            <person name="Mikkelsen T.S."/>
            <person name="Wakefield M.J."/>
            <person name="Aken B."/>
            <person name="Amemiya C.T."/>
            <person name="Chang J.L."/>
            <person name="Duke S."/>
            <person name="Garber M."/>
            <person name="Gentles A.J."/>
            <person name="Goodstadt L."/>
            <person name="Heger A."/>
            <person name="Jurka J."/>
            <person name="Kamal M."/>
            <person name="Mauceli E."/>
            <person name="Searle S.M."/>
            <person name="Sharpe T."/>
            <person name="Baker M.L."/>
            <person name="Batzer M.A."/>
            <person name="Benos P.V."/>
            <person name="Belov K."/>
            <person name="Clamp M."/>
            <person name="Cook A."/>
            <person name="Cuff J."/>
            <person name="Das R."/>
            <person name="Davidow L."/>
            <person name="Deakin J.E."/>
            <person name="Fazzari M.J."/>
            <person name="Glass J.L."/>
            <person name="Grabherr M."/>
            <person name="Greally J.M."/>
            <person name="Gu W."/>
            <person name="Hore T.A."/>
            <person name="Huttley G.A."/>
            <person name="Kleber M."/>
            <person name="Jirtle R.L."/>
            <person name="Koina E."/>
            <person name="Lee J.T."/>
            <person name="Mahony S."/>
            <person name="Marra M.A."/>
            <person name="Miller R.D."/>
            <person name="Nicholls R.D."/>
            <person name="Oda M."/>
            <person name="Papenfuss A.T."/>
            <person name="Parra Z.E."/>
            <person name="Pollock D.D."/>
            <person name="Ray D.A."/>
            <person name="Schein J.E."/>
            <person name="Speed T.P."/>
            <person name="Thompson K."/>
            <person name="VandeBerg J.L."/>
            <person name="Wade C.M."/>
            <person name="Walker J.A."/>
            <person name="Waters P.D."/>
            <person name="Webber C."/>
            <person name="Weidman J.R."/>
            <person name="Xie X."/>
            <person name="Zody M.C."/>
            <person name="Baldwin J."/>
            <person name="Abdouelleil A."/>
            <person name="Abdulkadir J."/>
            <person name="Abebe A."/>
            <person name="Abera B."/>
            <person name="Abreu J."/>
            <person name="Acer S.C."/>
            <person name="Aftuck L."/>
            <person name="Alexander A."/>
            <person name="An P."/>
            <person name="Anderson E."/>
            <person name="Anderson S."/>
            <person name="Arachi H."/>
            <person name="Azer M."/>
            <person name="Bachantsang P."/>
            <person name="Barry A."/>
            <person name="Bayul T."/>
            <person name="Berlin A."/>
            <person name="Bessette D."/>
            <person name="Bloom T."/>
            <person name="Bloom T."/>
            <person name="Boguslavskiy L."/>
            <person name="Bonnet C."/>
            <person name="Boukhgalter B."/>
            <person name="Bourzgui I."/>
            <person name="Brown A."/>
            <person name="Cahill P."/>
            <person name="Channer S."/>
            <person name="Cheshatsang Y."/>
            <person name="Chuda L."/>
            <person name="Citroen M."/>
            <person name="Collymore A."/>
            <person name="Cooke P."/>
            <person name="Costello M."/>
            <person name="D'Aco K."/>
            <person name="Daza R."/>
            <person name="De Haan G."/>
            <person name="DeGray S."/>
            <person name="DeMaso C."/>
            <person name="Dhargay N."/>
            <person name="Dooley K."/>
            <person name="Dooley E."/>
            <person name="Doricent M."/>
            <person name="Dorje P."/>
            <person name="Dorjee K."/>
            <person name="Dupes A."/>
            <person name="Elong R."/>
            <person name="Falk J."/>
            <person name="Farina A."/>
            <person name="Faro S."/>
            <person name="Ferguson D."/>
            <person name="Fisher S."/>
            <person name="Foley C.D."/>
            <person name="Franke A."/>
            <person name="Friedrich D."/>
            <person name="Gadbois L."/>
            <person name="Gearin G."/>
            <person name="Gearin C.R."/>
            <person name="Giannoukos G."/>
            <person name="Goode T."/>
            <person name="Graham J."/>
            <person name="Grandbois E."/>
            <person name="Grewal S."/>
            <person name="Gyaltsen K."/>
            <person name="Hafez N."/>
            <person name="Hagos B."/>
            <person name="Hall J."/>
            <person name="Henson C."/>
            <person name="Hollinger A."/>
            <person name="Honan T."/>
            <person name="Huard M.D."/>
            <person name="Hughes L."/>
            <person name="Hurhula B."/>
            <person name="Husby M.E."/>
            <person name="Kamat A."/>
            <person name="Kanga B."/>
            <person name="Kashin S."/>
            <person name="Khazanovich D."/>
            <person name="Kisner P."/>
            <person name="Lance K."/>
            <person name="Lara M."/>
            <person name="Lee W."/>
            <person name="Lennon N."/>
            <person name="Letendre F."/>
            <person name="LeVine R."/>
            <person name="Lipovsky A."/>
            <person name="Liu X."/>
            <person name="Liu J."/>
            <person name="Liu S."/>
            <person name="Lokyitsang T."/>
            <person name="Lokyitsang Y."/>
            <person name="Lubonja R."/>
            <person name="Lui A."/>
            <person name="MacDonald P."/>
            <person name="Magnisalis V."/>
            <person name="Maru K."/>
            <person name="Matthews C."/>
            <person name="McCusker W."/>
            <person name="McDonough S."/>
            <person name="Mehta T."/>
            <person name="Meldrim J."/>
            <person name="Meneus L."/>
            <person name="Mihai O."/>
            <person name="Mihalev A."/>
            <person name="Mihova T."/>
            <person name="Mittelman R."/>
            <person name="Mlenga V."/>
            <person name="Montmayeur A."/>
            <person name="Mulrain L."/>
            <person name="Navidi A."/>
            <person name="Naylor J."/>
            <person name="Negash T."/>
            <person name="Nguyen T."/>
            <person name="Nguyen N."/>
            <person name="Nicol R."/>
            <person name="Norbu C."/>
            <person name="Norbu N."/>
            <person name="Novod N."/>
            <person name="O'Neill B."/>
            <person name="Osman S."/>
            <person name="Markiewicz E."/>
            <person name="Oyono O.L."/>
            <person name="Patti C."/>
            <person name="Phunkhang P."/>
            <person name="Pierre F."/>
            <person name="Priest M."/>
            <person name="Raghuraman S."/>
            <person name="Rege F."/>
            <person name="Reyes R."/>
            <person name="Rise C."/>
            <person name="Rogov P."/>
            <person name="Ross K."/>
            <person name="Ryan E."/>
            <person name="Settipalli S."/>
            <person name="Shea T."/>
            <person name="Sherpa N."/>
            <person name="Shi L."/>
            <person name="Shih D."/>
            <person name="Sparrow T."/>
            <person name="Spaulding J."/>
            <person name="Stalker J."/>
            <person name="Stange-Thomann N."/>
            <person name="Stavropoulos S."/>
            <person name="Stone C."/>
            <person name="Strader C."/>
            <person name="Tesfaye S."/>
            <person name="Thomson T."/>
            <person name="Thoulutsang Y."/>
            <person name="Thoulutsang D."/>
            <person name="Topham K."/>
            <person name="Topping I."/>
            <person name="Tsamla T."/>
            <person name="Vassiliev H."/>
            <person name="Vo A."/>
            <person name="Wangchuk T."/>
            <person name="Wangdi T."/>
            <person name="Weiand M."/>
            <person name="Wilkinson J."/>
            <person name="Wilson A."/>
            <person name="Yadav S."/>
            <person name="Young G."/>
            <person name="Yu Q."/>
            <person name="Zembek L."/>
            <person name="Zhong D."/>
            <person name="Zimmer A."/>
            <person name="Zwirko Z."/>
            <person name="Jaffe D.B."/>
            <person name="Alvarez P."/>
            <person name="Brockman W."/>
            <person name="Butler J."/>
            <person name="Chin C."/>
            <person name="Gnerre S."/>
            <person name="MacCallum I."/>
            <person name="Graves J.A."/>
            <person name="Ponting C.P."/>
            <person name="Breen M."/>
            <person name="Samollow P.B."/>
            <person name="Lander E.S."/>
            <person name="Lindblad-Toh K."/>
        </authorList>
    </citation>
    <scope>NUCLEOTIDE SEQUENCE [LARGE SCALE GENOMIC DNA]</scope>
</reference>
<keyword evidence="4" id="KW-0963">Cytoplasm</keyword>
<dbReference type="STRING" id="13616.ENSMODP00000022999"/>
<dbReference type="KEGG" id="mdo:100023152"/>
<name>F6XBJ9_MONDO</name>
<protein>
    <recommendedName>
        <fullName evidence="10">Interleukin-1 receptor-associated kinase 1-binding protein 1</fullName>
    </recommendedName>
</protein>
<dbReference type="InParanoid" id="F6XBJ9"/>
<dbReference type="Bgee" id="ENSMODG00000018444">
    <property type="expression patterns" value="Expressed in skeletal muscle tissue and 21 other cell types or tissues"/>
</dbReference>
<dbReference type="GO" id="GO:0043123">
    <property type="term" value="P:positive regulation of canonical NF-kappaB signal transduction"/>
    <property type="evidence" value="ECO:0007669"/>
    <property type="project" value="InterPro"/>
</dbReference>
<evidence type="ECO:0000256" key="3">
    <source>
        <dbReference type="ARBA" id="ARBA00005509"/>
    </source>
</evidence>
<feature type="region of interest" description="Disordered" evidence="11">
    <location>
        <begin position="20"/>
        <end position="58"/>
    </location>
</feature>
<dbReference type="PANTHER" id="PTHR18842">
    <property type="entry name" value="INTERLEUKIN-1 RECEPTOR-ASSOCIATED KINASE 1-BINDING PROTEIN 1"/>
    <property type="match status" value="1"/>
</dbReference>
<evidence type="ECO:0000313" key="13">
    <source>
        <dbReference type="Proteomes" id="UP000002280"/>
    </source>
</evidence>
<keyword evidence="13" id="KW-1185">Reference proteome</keyword>
<feature type="region of interest" description="Disordered" evidence="11">
    <location>
        <begin position="134"/>
        <end position="155"/>
    </location>
</feature>
<reference evidence="12" key="2">
    <citation type="submission" date="2025-08" db="UniProtKB">
        <authorList>
            <consortium name="Ensembl"/>
        </authorList>
    </citation>
    <scope>IDENTIFICATION</scope>
</reference>
<reference evidence="12" key="3">
    <citation type="submission" date="2025-09" db="UniProtKB">
        <authorList>
            <consortium name="Ensembl"/>
        </authorList>
    </citation>
    <scope>IDENTIFICATION</scope>
</reference>
<comment type="function">
    <text evidence="9">Component of the IRAK1-dependent TNFRSF1A signaling pathway that leads to NF-kappa-B activation and is required for cell survival. Acts by enhancing RELA transcriptional activity.</text>
</comment>
<accession>F6XBJ9</accession>
<keyword evidence="8" id="KW-0539">Nucleus</keyword>
<evidence type="ECO:0000256" key="6">
    <source>
        <dbReference type="ARBA" id="ARBA00023015"/>
    </source>
</evidence>
<evidence type="ECO:0000256" key="8">
    <source>
        <dbReference type="ARBA" id="ARBA00023242"/>
    </source>
</evidence>
<dbReference type="HOGENOM" id="CLU_066454_0_0_1"/>
<keyword evidence="7" id="KW-0804">Transcription</keyword>
<dbReference type="InterPro" id="IPR030312">
    <property type="entry name" value="IRAK1BP1"/>
</dbReference>
<dbReference type="FunFam" id="3.30.70.2970:FF:000002">
    <property type="entry name" value="interleukin-1 receptor-associated kinase 1-binding protein 1"/>
    <property type="match status" value="1"/>
</dbReference>
<dbReference type="GeneID" id="100023152"/>
<dbReference type="GO" id="GO:0005737">
    <property type="term" value="C:cytoplasm"/>
    <property type="evidence" value="ECO:0007669"/>
    <property type="project" value="UniProtKB-SubCell"/>
</dbReference>
<dbReference type="GO" id="GO:0006955">
    <property type="term" value="P:immune response"/>
    <property type="evidence" value="ECO:0007669"/>
    <property type="project" value="InterPro"/>
</dbReference>